<organism evidence="3 4">
    <name type="scientific">Sphaerotilus hippei</name>
    <dbReference type="NCBI Taxonomy" id="744406"/>
    <lineage>
        <taxon>Bacteria</taxon>
        <taxon>Pseudomonadati</taxon>
        <taxon>Pseudomonadota</taxon>
        <taxon>Betaproteobacteria</taxon>
        <taxon>Burkholderiales</taxon>
        <taxon>Sphaerotilaceae</taxon>
        <taxon>Sphaerotilus</taxon>
    </lineage>
</organism>
<dbReference type="Gene3D" id="3.30.9.10">
    <property type="entry name" value="D-Amino Acid Oxidase, subunit A, domain 2"/>
    <property type="match status" value="1"/>
</dbReference>
<gene>
    <name evidence="3" type="ORF">C7444_103170</name>
</gene>
<dbReference type="PANTHER" id="PTHR13847">
    <property type="entry name" value="SARCOSINE DEHYDROGENASE-RELATED"/>
    <property type="match status" value="1"/>
</dbReference>
<dbReference type="PANTHER" id="PTHR13847:SF289">
    <property type="entry name" value="GLYCINE OXIDASE"/>
    <property type="match status" value="1"/>
</dbReference>
<evidence type="ECO:0000313" key="3">
    <source>
        <dbReference type="EMBL" id="PXW98077.1"/>
    </source>
</evidence>
<dbReference type="GO" id="GO:0016491">
    <property type="term" value="F:oxidoreductase activity"/>
    <property type="evidence" value="ECO:0007669"/>
    <property type="project" value="UniProtKB-KW"/>
</dbReference>
<dbReference type="SUPFAM" id="SSF51971">
    <property type="entry name" value="Nucleotide-binding domain"/>
    <property type="match status" value="1"/>
</dbReference>
<name>A0A318H3F8_9BURK</name>
<accession>A0A318H3F8</accession>
<dbReference type="RefSeq" id="WP_170130629.1">
    <property type="nucleotide sequence ID" value="NZ_QJJS01000003.1"/>
</dbReference>
<dbReference type="GO" id="GO:0005737">
    <property type="term" value="C:cytoplasm"/>
    <property type="evidence" value="ECO:0007669"/>
    <property type="project" value="TreeGrafter"/>
</dbReference>
<feature type="domain" description="FAD dependent oxidoreductase" evidence="2">
    <location>
        <begin position="24"/>
        <end position="373"/>
    </location>
</feature>
<dbReference type="SUPFAM" id="SSF54373">
    <property type="entry name" value="FAD-linked reductases, C-terminal domain"/>
    <property type="match status" value="1"/>
</dbReference>
<dbReference type="Proteomes" id="UP000247811">
    <property type="component" value="Unassembled WGS sequence"/>
</dbReference>
<dbReference type="InterPro" id="IPR036188">
    <property type="entry name" value="FAD/NAD-bd_sf"/>
</dbReference>
<dbReference type="Pfam" id="PF01266">
    <property type="entry name" value="DAO"/>
    <property type="match status" value="1"/>
</dbReference>
<protein>
    <submittedName>
        <fullName evidence="3">Glycine oxidase</fullName>
    </submittedName>
</protein>
<sequence>MHAPRFTSSSIGTPSGSTGPHLRIGIAGAGVLGRLAAWSLAQAGHRVTVFDPATGPEARQDGLGPAGFTAAGMLSPLAELDHASAAIAMLGWRSIALWRQVADRLAADGGAPAPLLMQQRGSLLLAHAADLGSAQRVLDRLAQAGALHEAMPRPQALTGEALRTLEPALEPHLRAWLLPGEGQVMSPAMLCTLAGQAPQVQWRWSRTVTALAPGVIELDDGERWDADWVLDLRGLGARGPTPRTGAPAGAIDRLRGVRGEVVWLHAPGVVLNRPVRLMHPRHRVYLVPRPGDLFVLGASEIESEDRSPVSLRSAVELMAAAHSVVPALAEARIVHLESNLRPALPDNEPHTELQPGLLRINGLFRHGWLLAPALLQDGLAQAGLGSALGEPR</sequence>
<dbReference type="AlphaFoldDB" id="A0A318H3F8"/>
<evidence type="ECO:0000259" key="2">
    <source>
        <dbReference type="Pfam" id="PF01266"/>
    </source>
</evidence>
<dbReference type="InterPro" id="IPR006076">
    <property type="entry name" value="FAD-dep_OxRdtase"/>
</dbReference>
<keyword evidence="4" id="KW-1185">Reference proteome</keyword>
<evidence type="ECO:0000313" key="4">
    <source>
        <dbReference type="Proteomes" id="UP000247811"/>
    </source>
</evidence>
<dbReference type="Gene3D" id="3.50.50.60">
    <property type="entry name" value="FAD/NAD(P)-binding domain"/>
    <property type="match status" value="1"/>
</dbReference>
<dbReference type="EMBL" id="QJJS01000003">
    <property type="protein sequence ID" value="PXW98077.1"/>
    <property type="molecule type" value="Genomic_DNA"/>
</dbReference>
<evidence type="ECO:0000256" key="1">
    <source>
        <dbReference type="ARBA" id="ARBA00023002"/>
    </source>
</evidence>
<reference evidence="3 4" key="1">
    <citation type="submission" date="2018-05" db="EMBL/GenBank/DDBJ databases">
        <title>Genomic Encyclopedia of Type Strains, Phase IV (KMG-IV): sequencing the most valuable type-strain genomes for metagenomic binning, comparative biology and taxonomic classification.</title>
        <authorList>
            <person name="Goeker M."/>
        </authorList>
    </citation>
    <scope>NUCLEOTIDE SEQUENCE [LARGE SCALE GENOMIC DNA]</scope>
    <source>
        <strain evidence="3 4">DSM 566</strain>
    </source>
</reference>
<comment type="caution">
    <text evidence="3">The sequence shown here is derived from an EMBL/GenBank/DDBJ whole genome shotgun (WGS) entry which is preliminary data.</text>
</comment>
<proteinExistence type="predicted"/>
<keyword evidence="1" id="KW-0560">Oxidoreductase</keyword>